<dbReference type="GO" id="GO:0046933">
    <property type="term" value="F:proton-transporting ATP synthase activity, rotational mechanism"/>
    <property type="evidence" value="ECO:0007669"/>
    <property type="project" value="UniProtKB-UniRule"/>
</dbReference>
<evidence type="ECO:0000256" key="10">
    <source>
        <dbReference type="HAMAP-Rule" id="MF_00815"/>
    </source>
</evidence>
<dbReference type="PANTHER" id="PTHR11693">
    <property type="entry name" value="ATP SYNTHASE GAMMA CHAIN"/>
    <property type="match status" value="1"/>
</dbReference>
<keyword evidence="4 10" id="KW-0813">Transport</keyword>
<dbReference type="PRINTS" id="PR00126">
    <property type="entry name" value="ATPASEGAMMA"/>
</dbReference>
<dbReference type="EMBL" id="CP128400">
    <property type="protein sequence ID" value="WJW68170.1"/>
    <property type="molecule type" value="Genomic_DNA"/>
</dbReference>
<evidence type="ECO:0000256" key="6">
    <source>
        <dbReference type="ARBA" id="ARBA00023065"/>
    </source>
</evidence>
<evidence type="ECO:0000256" key="8">
    <source>
        <dbReference type="ARBA" id="ARBA00023196"/>
    </source>
</evidence>
<keyword evidence="5 10" id="KW-0375">Hydrogen ion transport</keyword>
<dbReference type="HAMAP" id="MF_00815">
    <property type="entry name" value="ATP_synth_gamma_bact"/>
    <property type="match status" value="1"/>
</dbReference>
<dbReference type="Gene3D" id="1.10.287.80">
    <property type="entry name" value="ATP synthase, gamma subunit, helix hairpin domain"/>
    <property type="match status" value="2"/>
</dbReference>
<dbReference type="RefSeq" id="WP_341470076.1">
    <property type="nucleotide sequence ID" value="NZ_CP128400.1"/>
</dbReference>
<protein>
    <recommendedName>
        <fullName evidence="10">ATP synthase gamma chain</fullName>
    </recommendedName>
    <alternativeName>
        <fullName evidence="10">ATP synthase F1 sector gamma subunit</fullName>
    </alternativeName>
    <alternativeName>
        <fullName evidence="10">F-ATPase gamma subunit</fullName>
    </alternativeName>
</protein>
<dbReference type="NCBIfam" id="TIGR01146">
    <property type="entry name" value="ATPsyn_F1gamma"/>
    <property type="match status" value="1"/>
</dbReference>
<dbReference type="GO" id="GO:0045259">
    <property type="term" value="C:proton-transporting ATP synthase complex"/>
    <property type="evidence" value="ECO:0007669"/>
    <property type="project" value="UniProtKB-KW"/>
</dbReference>
<evidence type="ECO:0000256" key="9">
    <source>
        <dbReference type="ARBA" id="ARBA00023310"/>
    </source>
</evidence>
<comment type="subcellular location">
    <subcellularLocation>
        <location evidence="10">Cell membrane</location>
        <topology evidence="10">Peripheral membrane protein</topology>
    </subcellularLocation>
    <subcellularLocation>
        <location evidence="2">Membrane</location>
        <topology evidence="2">Peripheral membrane protein</topology>
    </subcellularLocation>
</comment>
<dbReference type="InterPro" id="IPR035968">
    <property type="entry name" value="ATP_synth_F1_ATPase_gsu"/>
</dbReference>
<dbReference type="PANTHER" id="PTHR11693:SF22">
    <property type="entry name" value="ATP SYNTHASE SUBUNIT GAMMA, MITOCHONDRIAL"/>
    <property type="match status" value="1"/>
</dbReference>
<evidence type="ECO:0000256" key="2">
    <source>
        <dbReference type="ARBA" id="ARBA00004170"/>
    </source>
</evidence>
<dbReference type="Proteomes" id="UP001431572">
    <property type="component" value="Chromosome 2"/>
</dbReference>
<keyword evidence="8 10" id="KW-0139">CF(1)</keyword>
<dbReference type="CDD" id="cd12151">
    <property type="entry name" value="F1-ATPase_gamma"/>
    <property type="match status" value="1"/>
</dbReference>
<keyword evidence="9 10" id="KW-0066">ATP synthesis</keyword>
<proteinExistence type="inferred from homology"/>
<evidence type="ECO:0000256" key="3">
    <source>
        <dbReference type="ARBA" id="ARBA00007681"/>
    </source>
</evidence>
<reference evidence="11 13" key="1">
    <citation type="submission" date="2020-06" db="EMBL/GenBank/DDBJ databases">
        <title>Anoxygenic phototrophic Chloroflexota member uses a Type I reaction center.</title>
        <authorList>
            <person name="Tsuji J.M."/>
            <person name="Shaw N.A."/>
            <person name="Nagashima S."/>
            <person name="Venkiteswaran J."/>
            <person name="Schiff S.L."/>
            <person name="Hanada S."/>
            <person name="Tank M."/>
            <person name="Neufeld J.D."/>
        </authorList>
    </citation>
    <scope>NUCLEOTIDE SEQUENCE [LARGE SCALE GENOMIC DNA]</scope>
    <source>
        <strain evidence="11">L227-S17</strain>
    </source>
</reference>
<dbReference type="GO" id="GO:0005524">
    <property type="term" value="F:ATP binding"/>
    <property type="evidence" value="ECO:0007669"/>
    <property type="project" value="UniProtKB-UniRule"/>
</dbReference>
<dbReference type="SUPFAM" id="SSF52943">
    <property type="entry name" value="ATP synthase (F1-ATPase), gamma subunit"/>
    <property type="match status" value="1"/>
</dbReference>
<evidence type="ECO:0000313" key="11">
    <source>
        <dbReference type="EMBL" id="NWJ48234.1"/>
    </source>
</evidence>
<comment type="function">
    <text evidence="1 10">Produces ATP from ADP in the presence of a proton gradient across the membrane. The gamma chain is believed to be important in regulating ATPase activity and the flow of protons through the CF(0) complex.</text>
</comment>
<dbReference type="AlphaFoldDB" id="A0A8T7M848"/>
<dbReference type="EMBL" id="JACATZ010000003">
    <property type="protein sequence ID" value="NWJ48234.1"/>
    <property type="molecule type" value="Genomic_DNA"/>
</dbReference>
<sequence>MPSVRVIKRRIRSVSNTGQITKAMELVAASRMRRAQMNVLASRPFSKKVLEVIADVASISDKDFRNISPLLQQREVKTVGLVLVTTDKGLAGSLNTNALRRATRFLASETGGKPVKIITVGRKGRDFMIRVGRDIVAEFDNIKANPDLLDILPIARVVIDEFTKGTVDVVYLLYTDFINTLTVRPKLIKLLPIEPDMSAQEDGFEKIDFIFEPDPYGVLVSLLPRYVEVELYQAILENIASEQSSKMVAMRNATDKAKELKADLTLLMNKTRQAQITGEILEIASAAVALEKQK</sequence>
<keyword evidence="7 10" id="KW-0472">Membrane</keyword>
<keyword evidence="10" id="KW-1003">Cell membrane</keyword>
<keyword evidence="14" id="KW-1185">Reference proteome</keyword>
<organism evidence="11 13">
    <name type="scientific">Candidatus Chlorohelix allophototropha</name>
    <dbReference type="NCBI Taxonomy" id="3003348"/>
    <lineage>
        <taxon>Bacteria</taxon>
        <taxon>Bacillati</taxon>
        <taxon>Chloroflexota</taxon>
        <taxon>Chloroflexia</taxon>
        <taxon>Candidatus Chloroheliales</taxon>
        <taxon>Candidatus Chloroheliaceae</taxon>
        <taxon>Candidatus Chlorohelix</taxon>
    </lineage>
</organism>
<evidence type="ECO:0000313" key="12">
    <source>
        <dbReference type="EMBL" id="WJW68170.1"/>
    </source>
</evidence>
<dbReference type="Gene3D" id="3.40.1380.10">
    <property type="match status" value="1"/>
</dbReference>
<evidence type="ECO:0000313" key="14">
    <source>
        <dbReference type="Proteomes" id="UP001431572"/>
    </source>
</evidence>
<dbReference type="GO" id="GO:0005886">
    <property type="term" value="C:plasma membrane"/>
    <property type="evidence" value="ECO:0007669"/>
    <property type="project" value="UniProtKB-SubCell"/>
</dbReference>
<gene>
    <name evidence="10 11" type="primary">atpG</name>
    <name evidence="11" type="ORF">HXX08_20455</name>
    <name evidence="12" type="ORF">OZ401_003774</name>
</gene>
<evidence type="ECO:0000313" key="13">
    <source>
        <dbReference type="Proteomes" id="UP000521676"/>
    </source>
</evidence>
<accession>A0A8T7M848</accession>
<dbReference type="GO" id="GO:0042777">
    <property type="term" value="P:proton motive force-driven plasma membrane ATP synthesis"/>
    <property type="evidence" value="ECO:0007669"/>
    <property type="project" value="UniProtKB-UniRule"/>
</dbReference>
<evidence type="ECO:0000256" key="7">
    <source>
        <dbReference type="ARBA" id="ARBA00023136"/>
    </source>
</evidence>
<comment type="subunit">
    <text evidence="10">F-type ATPases have 2 components, CF(1) - the catalytic core - and CF(0) - the membrane proton channel. CF(1) has five subunits: alpha(3), beta(3), gamma(1), delta(1), epsilon(1). CF(0) has three main subunits: a, b and c.</text>
</comment>
<evidence type="ECO:0000256" key="1">
    <source>
        <dbReference type="ARBA" id="ARBA00003456"/>
    </source>
</evidence>
<dbReference type="InterPro" id="IPR000131">
    <property type="entry name" value="ATP_synth_F1_gsu"/>
</dbReference>
<name>A0A8T7M848_9CHLR</name>
<dbReference type="Pfam" id="PF00231">
    <property type="entry name" value="ATP-synt"/>
    <property type="match status" value="1"/>
</dbReference>
<reference evidence="12" key="2">
    <citation type="journal article" date="2024" name="Nature">
        <title>Anoxygenic phototroph of the Chloroflexota uses a type I reaction centre.</title>
        <authorList>
            <person name="Tsuji J.M."/>
            <person name="Shaw N.A."/>
            <person name="Nagashima S."/>
            <person name="Venkiteswaran J.J."/>
            <person name="Schiff S.L."/>
            <person name="Watanabe T."/>
            <person name="Fukui M."/>
            <person name="Hanada S."/>
            <person name="Tank M."/>
            <person name="Neufeld J.D."/>
        </authorList>
    </citation>
    <scope>NUCLEOTIDE SEQUENCE</scope>
    <source>
        <strain evidence="12">L227-S17</strain>
    </source>
</reference>
<evidence type="ECO:0000256" key="5">
    <source>
        <dbReference type="ARBA" id="ARBA00022781"/>
    </source>
</evidence>
<comment type="similarity">
    <text evidence="3 10">Belongs to the ATPase gamma chain family.</text>
</comment>
<evidence type="ECO:0000256" key="4">
    <source>
        <dbReference type="ARBA" id="ARBA00022448"/>
    </source>
</evidence>
<keyword evidence="6 10" id="KW-0406">Ion transport</keyword>
<dbReference type="Proteomes" id="UP000521676">
    <property type="component" value="Unassembled WGS sequence"/>
</dbReference>